<organism evidence="5 6">
    <name type="scientific">Kribbella alba</name>
    <dbReference type="NCBI Taxonomy" id="190197"/>
    <lineage>
        <taxon>Bacteria</taxon>
        <taxon>Bacillati</taxon>
        <taxon>Actinomycetota</taxon>
        <taxon>Actinomycetes</taxon>
        <taxon>Propionibacteriales</taxon>
        <taxon>Kribbellaceae</taxon>
        <taxon>Kribbella</taxon>
    </lineage>
</organism>
<dbReference type="InterPro" id="IPR050679">
    <property type="entry name" value="Bact_HTH_transcr_reg"/>
</dbReference>
<evidence type="ECO:0000313" key="5">
    <source>
        <dbReference type="EMBL" id="GAA1651419.1"/>
    </source>
</evidence>
<accession>A0ABN2FKK2</accession>
<proteinExistence type="predicted"/>
<evidence type="ECO:0000313" key="6">
    <source>
        <dbReference type="Proteomes" id="UP001501319"/>
    </source>
</evidence>
<keyword evidence="1" id="KW-0805">Transcription regulation</keyword>
<dbReference type="Gene3D" id="3.40.1410.10">
    <property type="entry name" value="Chorismate lyase-like"/>
    <property type="match status" value="1"/>
</dbReference>
<dbReference type="PANTHER" id="PTHR44846:SF1">
    <property type="entry name" value="MANNOSYL-D-GLYCERATE TRANSPORT_METABOLISM SYSTEM REPRESSOR MNGR-RELATED"/>
    <property type="match status" value="1"/>
</dbReference>
<dbReference type="PRINTS" id="PR00035">
    <property type="entry name" value="HTHGNTR"/>
</dbReference>
<dbReference type="EMBL" id="BAAANE010000008">
    <property type="protein sequence ID" value="GAA1651419.1"/>
    <property type="molecule type" value="Genomic_DNA"/>
</dbReference>
<dbReference type="InterPro" id="IPR000524">
    <property type="entry name" value="Tscrpt_reg_HTH_GntR"/>
</dbReference>
<dbReference type="SUPFAM" id="SSF64288">
    <property type="entry name" value="Chorismate lyase-like"/>
    <property type="match status" value="1"/>
</dbReference>
<dbReference type="InterPro" id="IPR036390">
    <property type="entry name" value="WH_DNA-bd_sf"/>
</dbReference>
<dbReference type="RefSeq" id="WP_344114381.1">
    <property type="nucleotide sequence ID" value="NZ_BAAANE010000008.1"/>
</dbReference>
<keyword evidence="3" id="KW-0804">Transcription</keyword>
<keyword evidence="6" id="KW-1185">Reference proteome</keyword>
<comment type="caution">
    <text evidence="5">The sequence shown here is derived from an EMBL/GenBank/DDBJ whole genome shotgun (WGS) entry which is preliminary data.</text>
</comment>
<dbReference type="PROSITE" id="PS50949">
    <property type="entry name" value="HTH_GNTR"/>
    <property type="match status" value="1"/>
</dbReference>
<dbReference type="InterPro" id="IPR036388">
    <property type="entry name" value="WH-like_DNA-bd_sf"/>
</dbReference>
<dbReference type="SMART" id="SM00866">
    <property type="entry name" value="UTRA"/>
    <property type="match status" value="1"/>
</dbReference>
<keyword evidence="2" id="KW-0238">DNA-binding</keyword>
<dbReference type="InterPro" id="IPR028978">
    <property type="entry name" value="Chorismate_lyase_/UTRA_dom_sf"/>
</dbReference>
<evidence type="ECO:0000259" key="4">
    <source>
        <dbReference type="PROSITE" id="PS50949"/>
    </source>
</evidence>
<evidence type="ECO:0000256" key="1">
    <source>
        <dbReference type="ARBA" id="ARBA00023015"/>
    </source>
</evidence>
<evidence type="ECO:0000256" key="2">
    <source>
        <dbReference type="ARBA" id="ARBA00023125"/>
    </source>
</evidence>
<dbReference type="CDD" id="cd07377">
    <property type="entry name" value="WHTH_GntR"/>
    <property type="match status" value="1"/>
</dbReference>
<dbReference type="Gene3D" id="1.10.10.10">
    <property type="entry name" value="Winged helix-like DNA-binding domain superfamily/Winged helix DNA-binding domain"/>
    <property type="match status" value="1"/>
</dbReference>
<feature type="domain" description="HTH gntR-type" evidence="4">
    <location>
        <begin position="14"/>
        <end position="82"/>
    </location>
</feature>
<sequence length="284" mass="31453">MDAERSDLDRSAAAPLYLQIAESLRREILGHDLPPGSALPSESDLQHRFGVARSVVRQAIARLAEDGLVHRHQGRPSVVAPQPEHRRLVQRATGMFDQFARTGRRLSTRIDAIEHDVPPPEALAFLRTRDALRLERLRSIDGEPLSYVRTWLPRGRVPELTADELTDASLHKLLSSRFGLRPVSGRRQVRAVAADERLATALEVPPGTPLLLLEGETVDQHGNPLEWFTTWHRADKVVFDIDVTDGAELLSLDPAGARPAEEPPVGDEIARARDLVAELGRILG</sequence>
<name>A0ABN2FKK2_9ACTN</name>
<dbReference type="Proteomes" id="UP001501319">
    <property type="component" value="Unassembled WGS sequence"/>
</dbReference>
<dbReference type="Pfam" id="PF00392">
    <property type="entry name" value="GntR"/>
    <property type="match status" value="1"/>
</dbReference>
<gene>
    <name evidence="5" type="ORF">GCM10009744_48920</name>
</gene>
<dbReference type="PANTHER" id="PTHR44846">
    <property type="entry name" value="MANNOSYL-D-GLYCERATE TRANSPORT/METABOLISM SYSTEM REPRESSOR MNGR-RELATED"/>
    <property type="match status" value="1"/>
</dbReference>
<evidence type="ECO:0000256" key="3">
    <source>
        <dbReference type="ARBA" id="ARBA00023163"/>
    </source>
</evidence>
<protein>
    <submittedName>
        <fullName evidence="5">GntR family transcriptional regulator</fullName>
    </submittedName>
</protein>
<dbReference type="Pfam" id="PF07702">
    <property type="entry name" value="UTRA"/>
    <property type="match status" value="1"/>
</dbReference>
<reference evidence="5 6" key="1">
    <citation type="journal article" date="2019" name="Int. J. Syst. Evol. Microbiol.">
        <title>The Global Catalogue of Microorganisms (GCM) 10K type strain sequencing project: providing services to taxonomists for standard genome sequencing and annotation.</title>
        <authorList>
            <consortium name="The Broad Institute Genomics Platform"/>
            <consortium name="The Broad Institute Genome Sequencing Center for Infectious Disease"/>
            <person name="Wu L."/>
            <person name="Ma J."/>
        </authorList>
    </citation>
    <scope>NUCLEOTIDE SEQUENCE [LARGE SCALE GENOMIC DNA]</scope>
    <source>
        <strain evidence="5 6">JCM 14306</strain>
    </source>
</reference>
<dbReference type="InterPro" id="IPR011663">
    <property type="entry name" value="UTRA"/>
</dbReference>
<dbReference type="SUPFAM" id="SSF46785">
    <property type="entry name" value="Winged helix' DNA-binding domain"/>
    <property type="match status" value="1"/>
</dbReference>
<dbReference type="SMART" id="SM00345">
    <property type="entry name" value="HTH_GNTR"/>
    <property type="match status" value="1"/>
</dbReference>